<evidence type="ECO:0000313" key="2">
    <source>
        <dbReference type="Proteomes" id="UP001165960"/>
    </source>
</evidence>
<gene>
    <name evidence="1" type="ORF">DSO57_1022015</name>
</gene>
<accession>A0ACC2TE33</accession>
<reference evidence="1" key="1">
    <citation type="submission" date="2022-04" db="EMBL/GenBank/DDBJ databases">
        <title>Genome of the entomopathogenic fungus Entomophthora muscae.</title>
        <authorList>
            <person name="Elya C."/>
            <person name="Lovett B.R."/>
            <person name="Lee E."/>
            <person name="Macias A.M."/>
            <person name="Hajek A.E."/>
            <person name="De Bivort B.L."/>
            <person name="Kasson M.T."/>
            <person name="De Fine Licht H.H."/>
            <person name="Stajich J.E."/>
        </authorList>
    </citation>
    <scope>NUCLEOTIDE SEQUENCE</scope>
    <source>
        <strain evidence="1">Berkeley</strain>
    </source>
</reference>
<comment type="caution">
    <text evidence="1">The sequence shown here is derived from an EMBL/GenBank/DDBJ whole genome shotgun (WGS) entry which is preliminary data.</text>
</comment>
<protein>
    <submittedName>
        <fullName evidence="1">Uncharacterized protein</fullName>
    </submittedName>
</protein>
<name>A0ACC2TE33_9FUNG</name>
<dbReference type="EMBL" id="QTSX02002949">
    <property type="protein sequence ID" value="KAJ9072923.1"/>
    <property type="molecule type" value="Genomic_DNA"/>
</dbReference>
<organism evidence="1 2">
    <name type="scientific">Entomophthora muscae</name>
    <dbReference type="NCBI Taxonomy" id="34485"/>
    <lineage>
        <taxon>Eukaryota</taxon>
        <taxon>Fungi</taxon>
        <taxon>Fungi incertae sedis</taxon>
        <taxon>Zoopagomycota</taxon>
        <taxon>Entomophthoromycotina</taxon>
        <taxon>Entomophthoromycetes</taxon>
        <taxon>Entomophthorales</taxon>
        <taxon>Entomophthoraceae</taxon>
        <taxon>Entomophthora</taxon>
    </lineage>
</organism>
<dbReference type="Proteomes" id="UP001165960">
    <property type="component" value="Unassembled WGS sequence"/>
</dbReference>
<proteinExistence type="predicted"/>
<evidence type="ECO:0000313" key="1">
    <source>
        <dbReference type="EMBL" id="KAJ9072923.1"/>
    </source>
</evidence>
<sequence length="96" mass="10830">MSLKHLVLSLLVAAVSSRGIAPIYSTCERLNDDQIPVHLAQLPEKCLKLPGFFPCFLTKEGFRFNPREERCVTIRVSYCSGCTLFSSLEECQMLCE</sequence>
<keyword evidence="2" id="KW-1185">Reference proteome</keyword>